<dbReference type="AlphaFoldDB" id="A0A1J9S6B0"/>
<organism evidence="2 3">
    <name type="scientific">Diplodia corticola</name>
    <dbReference type="NCBI Taxonomy" id="236234"/>
    <lineage>
        <taxon>Eukaryota</taxon>
        <taxon>Fungi</taxon>
        <taxon>Dikarya</taxon>
        <taxon>Ascomycota</taxon>
        <taxon>Pezizomycotina</taxon>
        <taxon>Dothideomycetes</taxon>
        <taxon>Dothideomycetes incertae sedis</taxon>
        <taxon>Botryosphaeriales</taxon>
        <taxon>Botryosphaeriaceae</taxon>
        <taxon>Diplodia</taxon>
    </lineage>
</organism>
<dbReference type="Proteomes" id="UP000183809">
    <property type="component" value="Unassembled WGS sequence"/>
</dbReference>
<feature type="compositionally biased region" description="Polar residues" evidence="1">
    <location>
        <begin position="302"/>
        <end position="314"/>
    </location>
</feature>
<name>A0A1J9S6B0_9PEZI</name>
<feature type="region of interest" description="Disordered" evidence="1">
    <location>
        <begin position="264"/>
        <end position="287"/>
    </location>
</feature>
<evidence type="ECO:0000256" key="1">
    <source>
        <dbReference type="SAM" id="MobiDB-lite"/>
    </source>
</evidence>
<feature type="region of interest" description="Disordered" evidence="1">
    <location>
        <begin position="300"/>
        <end position="367"/>
    </location>
</feature>
<feature type="region of interest" description="Disordered" evidence="1">
    <location>
        <begin position="165"/>
        <end position="219"/>
    </location>
</feature>
<feature type="compositionally biased region" description="Polar residues" evidence="1">
    <location>
        <begin position="124"/>
        <end position="136"/>
    </location>
</feature>
<feature type="compositionally biased region" description="Basic and acidic residues" evidence="1">
    <location>
        <begin position="268"/>
        <end position="284"/>
    </location>
</feature>
<feature type="compositionally biased region" description="Pro residues" evidence="1">
    <location>
        <begin position="32"/>
        <end position="51"/>
    </location>
</feature>
<feature type="region of interest" description="Disordered" evidence="1">
    <location>
        <begin position="608"/>
        <end position="633"/>
    </location>
</feature>
<dbReference type="GeneID" id="31011876"/>
<feature type="compositionally biased region" description="Acidic residues" evidence="1">
    <location>
        <begin position="165"/>
        <end position="179"/>
    </location>
</feature>
<protein>
    <submittedName>
        <fullName evidence="2">Uncharacterized protein</fullName>
    </submittedName>
</protein>
<feature type="compositionally biased region" description="Acidic residues" evidence="1">
    <location>
        <begin position="110"/>
        <end position="121"/>
    </location>
</feature>
<sequence length="652" mass="71378">MDDGGDAHRNSTAFEHSPTALGPLADFARTPLYPPPPPPPPAGPPRRPSSPRPHRPSYEPLLATGTCTCGAGPSTIRAPEQQAAPADDSDDAAVDTTTHRTHLIPWSALDDIDDDIDDDDRDASPTTATRAFSCNPFTGEEPDYDSITRPARLIAITTTIAEVLMDDDDSDDSDDDDDKETPPSPTSAYSDDLFGAEHDTDFEPHYPETTRRPTALDQAQAEVNRMLRSQQQRRRPMTDISHAAVMDPVTNPRSMRSASAVVRAGNHHGHDDGDFEPHYPETTRRPTPLDQAHAEVDRMLRAQQQQQESAAGPSTTTTPTLSRGSMHVQPLRVTSPPPRPARAGTEQLQSGWSSTTDDCHDDEGSADDDAVQVGVALVLDIGALGTLMPFPDPIRITTTTATQVRTAPYSDPLSPLSPTLPPILQPPHPTSAPGAGAGPQPMWIQALTAHNLLPTLPSHPASVIRSFLTAMRGVDLERKHLVNRIEVGRTSLTRRHSVAQEWLRCRMMELINRLYEHDSYHWPMLEVLEYGDADSGDDDDDEDMVQHERCRMDSVSDWNPDFDWDEPFAPSWYRRGSDSGDSDDALLSPKTHPVAGWNSGFSWSQPAAASRGSSSSSCSPTDDEALVSPKTTADFENIPWSNMTGTFENFPW</sequence>
<feature type="compositionally biased region" description="Polar residues" evidence="1">
    <location>
        <begin position="346"/>
        <end position="356"/>
    </location>
</feature>
<keyword evidence="3" id="KW-1185">Reference proteome</keyword>
<comment type="caution">
    <text evidence="2">The sequence shown here is derived from an EMBL/GenBank/DDBJ whole genome shotgun (WGS) entry which is preliminary data.</text>
</comment>
<dbReference type="OrthoDB" id="3946748at2759"/>
<reference evidence="2 3" key="1">
    <citation type="submission" date="2016-10" db="EMBL/GenBank/DDBJ databases">
        <title>Proteomics and genomics reveal pathogen-plant mechanisms compatible with a hemibiotrophic lifestyle of Diplodia corticola.</title>
        <authorList>
            <person name="Fernandes I."/>
            <person name="De Jonge R."/>
            <person name="Van De Peer Y."/>
            <person name="Devreese B."/>
            <person name="Alves A."/>
            <person name="Esteves A.C."/>
        </authorList>
    </citation>
    <scope>NUCLEOTIDE SEQUENCE [LARGE SCALE GENOMIC DNA]</scope>
    <source>
        <strain evidence="2 3">CBS 112549</strain>
    </source>
</reference>
<proteinExistence type="predicted"/>
<evidence type="ECO:0000313" key="3">
    <source>
        <dbReference type="Proteomes" id="UP000183809"/>
    </source>
</evidence>
<evidence type="ECO:0000313" key="2">
    <source>
        <dbReference type="EMBL" id="OJD35492.1"/>
    </source>
</evidence>
<accession>A0A1J9S6B0</accession>
<dbReference type="EMBL" id="MNUE01000017">
    <property type="protein sequence ID" value="OJD35492.1"/>
    <property type="molecule type" value="Genomic_DNA"/>
</dbReference>
<dbReference type="RefSeq" id="XP_020131752.1">
    <property type="nucleotide sequence ID" value="XM_020271617.1"/>
</dbReference>
<feature type="compositionally biased region" description="Low complexity" evidence="1">
    <location>
        <begin position="608"/>
        <end position="619"/>
    </location>
</feature>
<feature type="compositionally biased region" description="Basic and acidic residues" evidence="1">
    <location>
        <begin position="195"/>
        <end position="211"/>
    </location>
</feature>
<feature type="region of interest" description="Disordered" evidence="1">
    <location>
        <begin position="1"/>
        <end position="146"/>
    </location>
</feature>
<gene>
    <name evidence="2" type="ORF">BKCO1_17000151</name>
</gene>